<dbReference type="RefSeq" id="WP_228847431.1">
    <property type="nucleotide sequence ID" value="NZ_JADCKQ010000002.1"/>
</dbReference>
<gene>
    <name evidence="2" type="ORF">H1D41_02500</name>
</gene>
<feature type="transmembrane region" description="Helical" evidence="1">
    <location>
        <begin position="6"/>
        <end position="24"/>
    </location>
</feature>
<dbReference type="Proteomes" id="UP000640583">
    <property type="component" value="Unassembled WGS sequence"/>
</dbReference>
<dbReference type="Pfam" id="PF04657">
    <property type="entry name" value="DMT_YdcZ"/>
    <property type="match status" value="1"/>
</dbReference>
<protein>
    <submittedName>
        <fullName evidence="2">DMT family transporter</fullName>
    </submittedName>
</protein>
<evidence type="ECO:0000313" key="2">
    <source>
        <dbReference type="EMBL" id="MBI1492502.1"/>
    </source>
</evidence>
<dbReference type="EMBL" id="JADCKQ010000002">
    <property type="protein sequence ID" value="MBI1492502.1"/>
    <property type="molecule type" value="Genomic_DNA"/>
</dbReference>
<name>A0A8J7LU82_9RHOB</name>
<keyword evidence="1" id="KW-0812">Transmembrane</keyword>
<dbReference type="PANTHER" id="PTHR34821">
    <property type="entry name" value="INNER MEMBRANE PROTEIN YDCZ"/>
    <property type="match status" value="1"/>
</dbReference>
<feature type="transmembrane region" description="Helical" evidence="1">
    <location>
        <begin position="36"/>
        <end position="57"/>
    </location>
</feature>
<comment type="caution">
    <text evidence="2">The sequence shown here is derived from an EMBL/GenBank/DDBJ whole genome shotgun (WGS) entry which is preliminary data.</text>
</comment>
<reference evidence="2" key="1">
    <citation type="submission" date="2020-10" db="EMBL/GenBank/DDBJ databases">
        <title>Paenihalocynthiibacter styelae gen. nov., sp. nov., isolated from stalked sea squirt Styela clava.</title>
        <authorList>
            <person name="Kim Y.-O."/>
            <person name="Yoon J.-H."/>
        </authorList>
    </citation>
    <scope>NUCLEOTIDE SEQUENCE</scope>
    <source>
        <strain evidence="2">MYP1-1</strain>
    </source>
</reference>
<feature type="transmembrane region" description="Helical" evidence="1">
    <location>
        <begin position="99"/>
        <end position="120"/>
    </location>
</feature>
<dbReference type="InterPro" id="IPR006750">
    <property type="entry name" value="YdcZ"/>
</dbReference>
<proteinExistence type="predicted"/>
<accession>A0A8J7LU82</accession>
<feature type="transmembrane region" description="Helical" evidence="1">
    <location>
        <begin position="72"/>
        <end position="92"/>
    </location>
</feature>
<evidence type="ECO:0000313" key="3">
    <source>
        <dbReference type="Proteomes" id="UP000640583"/>
    </source>
</evidence>
<evidence type="ECO:0000256" key="1">
    <source>
        <dbReference type="SAM" id="Phobius"/>
    </source>
</evidence>
<keyword evidence="3" id="KW-1185">Reference proteome</keyword>
<keyword evidence="1" id="KW-1133">Transmembrane helix</keyword>
<keyword evidence="1" id="KW-0472">Membrane</keyword>
<organism evidence="2 3">
    <name type="scientific">Halocynthiibacter styelae</name>
    <dbReference type="NCBI Taxonomy" id="2761955"/>
    <lineage>
        <taxon>Bacteria</taxon>
        <taxon>Pseudomonadati</taxon>
        <taxon>Pseudomonadota</taxon>
        <taxon>Alphaproteobacteria</taxon>
        <taxon>Rhodobacterales</taxon>
        <taxon>Paracoccaceae</taxon>
        <taxon>Halocynthiibacter</taxon>
    </lineage>
</organism>
<sequence>MNPTTFYASIMLAAGIGIPVLAALNARLGQHLGSPAAAGFILFIVALTSTACVMMLTSGPSVLKLAPTAPKHLFMAGFLVTFYLLSITWIAPKFGVGNAVFFVLLGQMISAAAIDHWGLFGAQTSPLTFTRALGVGTMALGVWITQLGR</sequence>
<dbReference type="GO" id="GO:0005886">
    <property type="term" value="C:plasma membrane"/>
    <property type="evidence" value="ECO:0007669"/>
    <property type="project" value="TreeGrafter"/>
</dbReference>
<dbReference type="PANTHER" id="PTHR34821:SF2">
    <property type="entry name" value="INNER MEMBRANE PROTEIN YDCZ"/>
    <property type="match status" value="1"/>
</dbReference>
<dbReference type="AlphaFoldDB" id="A0A8J7LU82"/>
<feature type="transmembrane region" description="Helical" evidence="1">
    <location>
        <begin position="126"/>
        <end position="145"/>
    </location>
</feature>